<keyword evidence="2" id="KW-1185">Reference proteome</keyword>
<organism evidence="1 2">
    <name type="scientific">Puccinia striiformis f. sp. tritici PST-78</name>
    <dbReference type="NCBI Taxonomy" id="1165861"/>
    <lineage>
        <taxon>Eukaryota</taxon>
        <taxon>Fungi</taxon>
        <taxon>Dikarya</taxon>
        <taxon>Basidiomycota</taxon>
        <taxon>Pucciniomycotina</taxon>
        <taxon>Pucciniomycetes</taxon>
        <taxon>Pucciniales</taxon>
        <taxon>Pucciniaceae</taxon>
        <taxon>Puccinia</taxon>
    </lineage>
</organism>
<reference evidence="2" key="1">
    <citation type="submission" date="2014-03" db="EMBL/GenBank/DDBJ databases">
        <title>The Genome Sequence of Puccinia striiformis f. sp. tritici PST-78.</title>
        <authorList>
            <consortium name="The Broad Institute Genome Sequencing Platform"/>
            <person name="Cuomo C."/>
            <person name="Hulbert S."/>
            <person name="Chen X."/>
            <person name="Walker B."/>
            <person name="Young S.K."/>
            <person name="Zeng Q."/>
            <person name="Gargeya S."/>
            <person name="Fitzgerald M."/>
            <person name="Haas B."/>
            <person name="Abouelleil A."/>
            <person name="Alvarado L."/>
            <person name="Arachchi H.M."/>
            <person name="Berlin A.M."/>
            <person name="Chapman S.B."/>
            <person name="Goldberg J."/>
            <person name="Griggs A."/>
            <person name="Gujja S."/>
            <person name="Hansen M."/>
            <person name="Howarth C."/>
            <person name="Imamovic A."/>
            <person name="Larimer J."/>
            <person name="McCowan C."/>
            <person name="Montmayeur A."/>
            <person name="Murphy C."/>
            <person name="Neiman D."/>
            <person name="Pearson M."/>
            <person name="Priest M."/>
            <person name="Roberts A."/>
            <person name="Saif S."/>
            <person name="Shea T."/>
            <person name="Sisk P."/>
            <person name="Sykes S."/>
            <person name="Wortman J."/>
            <person name="Nusbaum C."/>
            <person name="Birren B."/>
        </authorList>
    </citation>
    <scope>NUCLEOTIDE SEQUENCE [LARGE SCALE GENOMIC DNA]</scope>
    <source>
        <strain evidence="2">race PST-78</strain>
    </source>
</reference>
<protein>
    <submittedName>
        <fullName evidence="1">Uncharacterized protein</fullName>
    </submittedName>
</protein>
<dbReference type="GO" id="GO:0015562">
    <property type="term" value="F:efflux transmembrane transporter activity"/>
    <property type="evidence" value="ECO:0007669"/>
    <property type="project" value="InterPro"/>
</dbReference>
<accession>A0A0L0UJL6</accession>
<dbReference type="Gene3D" id="1.20.1600.10">
    <property type="entry name" value="Outer membrane efflux proteins (OEP)"/>
    <property type="match status" value="1"/>
</dbReference>
<sequence length="120" mass="12980">MRRLIGDKPVMIPHAKEWRLPIADQNTLLSRIPAHPNVIRAESSVDAAQLQAQVVRSSSLPQLNWVINKTTAEDGLGREQPLQTSLAVTWAAFSGGSTRAAERAALQRAEAGRHEAGIPG</sequence>
<dbReference type="SUPFAM" id="SSF56954">
    <property type="entry name" value="Outer membrane efflux proteins (OEP)"/>
    <property type="match status" value="1"/>
</dbReference>
<gene>
    <name evidence="1" type="ORF">PSTG_19413</name>
</gene>
<evidence type="ECO:0000313" key="2">
    <source>
        <dbReference type="Proteomes" id="UP000054564"/>
    </source>
</evidence>
<comment type="caution">
    <text evidence="1">The sequence shown here is derived from an EMBL/GenBank/DDBJ whole genome shotgun (WGS) entry which is preliminary data.</text>
</comment>
<evidence type="ECO:0000313" key="1">
    <source>
        <dbReference type="EMBL" id="KNE87206.1"/>
    </source>
</evidence>
<dbReference type="AlphaFoldDB" id="A0A0L0UJL6"/>
<proteinExistence type="predicted"/>
<name>A0A0L0UJL6_9BASI</name>
<dbReference type="Proteomes" id="UP000054564">
    <property type="component" value="Unassembled WGS sequence"/>
</dbReference>
<dbReference type="EMBL" id="AJIL01006296">
    <property type="protein sequence ID" value="KNE87206.1"/>
    <property type="molecule type" value="Genomic_DNA"/>
</dbReference>